<evidence type="ECO:0000313" key="1">
    <source>
        <dbReference type="EMBL" id="GIJ09167.1"/>
    </source>
</evidence>
<dbReference type="EMBL" id="BOOZ01000011">
    <property type="protein sequence ID" value="GIJ09167.1"/>
    <property type="molecule type" value="Genomic_DNA"/>
</dbReference>
<keyword evidence="2" id="KW-1185">Reference proteome</keyword>
<dbReference type="Proteomes" id="UP000647017">
    <property type="component" value="Unassembled WGS sequence"/>
</dbReference>
<name>A0ABQ4HU56_9ACTN</name>
<reference evidence="1 2" key="1">
    <citation type="submission" date="2021-01" db="EMBL/GenBank/DDBJ databases">
        <title>Whole genome shotgun sequence of Verrucosispora andamanensis NBRC 109075.</title>
        <authorList>
            <person name="Komaki H."/>
            <person name="Tamura T."/>
        </authorList>
    </citation>
    <scope>NUCLEOTIDE SEQUENCE [LARGE SCALE GENOMIC DNA]</scope>
    <source>
        <strain evidence="1 2">NBRC 109075</strain>
    </source>
</reference>
<proteinExistence type="predicted"/>
<accession>A0ABQ4HU56</accession>
<evidence type="ECO:0000313" key="2">
    <source>
        <dbReference type="Proteomes" id="UP000647017"/>
    </source>
</evidence>
<organism evidence="1 2">
    <name type="scientific">Micromonospora andamanensis</name>
    <dbReference type="NCBI Taxonomy" id="1287068"/>
    <lineage>
        <taxon>Bacteria</taxon>
        <taxon>Bacillati</taxon>
        <taxon>Actinomycetota</taxon>
        <taxon>Actinomycetes</taxon>
        <taxon>Micromonosporales</taxon>
        <taxon>Micromonosporaceae</taxon>
        <taxon>Micromonospora</taxon>
    </lineage>
</organism>
<gene>
    <name evidence="1" type="ORF">Van01_23810</name>
</gene>
<sequence>MRRRRVVEAAQGLPALPGEEKRDQQVKIRLSRSEVDKLVSMRPDLTAAGIVALLVDDVLSGRHVPEWTVKSGNGPDAE</sequence>
<comment type="caution">
    <text evidence="1">The sequence shown here is derived from an EMBL/GenBank/DDBJ whole genome shotgun (WGS) entry which is preliminary data.</text>
</comment>
<protein>
    <submittedName>
        <fullName evidence="1">Uncharacterized protein</fullName>
    </submittedName>
</protein>
<dbReference type="RefSeq" id="WP_204005805.1">
    <property type="nucleotide sequence ID" value="NZ_BOOZ01000011.1"/>
</dbReference>